<comment type="caution">
    <text evidence="1">The sequence shown here is derived from an EMBL/GenBank/DDBJ whole genome shotgun (WGS) entry which is preliminary data.</text>
</comment>
<proteinExistence type="predicted"/>
<sequence>MYCVKPREVTRRSALVTSEDQALDDLLFAWFCWEAQYSGEKWYSNRDATCGGSASSRQWTSTDDIHEASVDAWQMQQVAAAIEAISGDHALAIRVECRNRRGPGVWRNPRAGLRQPLVYAAAKVAIRPWIVKFGVEY</sequence>
<dbReference type="Proteomes" id="UP001189915">
    <property type="component" value="Unassembled WGS sequence"/>
</dbReference>
<name>A0AAD2AZL8_9RALS</name>
<dbReference type="EMBL" id="CATWAF010000002">
    <property type="protein sequence ID" value="CAJ0690664.1"/>
    <property type="molecule type" value="Genomic_DNA"/>
</dbReference>
<gene>
    <name evidence="1" type="ORF">LMG18091_01314</name>
</gene>
<evidence type="ECO:0000313" key="1">
    <source>
        <dbReference type="EMBL" id="CAJ0690664.1"/>
    </source>
</evidence>
<evidence type="ECO:0000313" key="2">
    <source>
        <dbReference type="Proteomes" id="UP001189915"/>
    </source>
</evidence>
<accession>A0AAD2AZL8</accession>
<keyword evidence="2" id="KW-1185">Reference proteome</keyword>
<reference evidence="1 2" key="1">
    <citation type="submission" date="2023-07" db="EMBL/GenBank/DDBJ databases">
        <authorList>
            <person name="Peeters C."/>
        </authorList>
    </citation>
    <scope>NUCLEOTIDE SEQUENCE [LARGE SCALE GENOMIC DNA]</scope>
    <source>
        <strain evidence="1 2">LMG 18091</strain>
    </source>
</reference>
<organism evidence="1 2">
    <name type="scientific">Ralstonia wenshanensis</name>
    <dbReference type="NCBI Taxonomy" id="2842456"/>
    <lineage>
        <taxon>Bacteria</taxon>
        <taxon>Pseudomonadati</taxon>
        <taxon>Pseudomonadota</taxon>
        <taxon>Betaproteobacteria</taxon>
        <taxon>Burkholderiales</taxon>
        <taxon>Burkholderiaceae</taxon>
        <taxon>Ralstonia</taxon>
    </lineage>
</organism>
<dbReference type="AlphaFoldDB" id="A0AAD2AZL8"/>
<protein>
    <submittedName>
        <fullName evidence="1">Uncharacterized protein</fullName>
    </submittedName>
</protein>